<feature type="transmembrane region" description="Helical" evidence="2">
    <location>
        <begin position="174"/>
        <end position="193"/>
    </location>
</feature>
<evidence type="ECO:0008006" key="4">
    <source>
        <dbReference type="Google" id="ProtNLM"/>
    </source>
</evidence>
<evidence type="ECO:0000256" key="1">
    <source>
        <dbReference type="SAM" id="MobiDB-lite"/>
    </source>
</evidence>
<feature type="compositionally biased region" description="Low complexity" evidence="1">
    <location>
        <begin position="409"/>
        <end position="424"/>
    </location>
</feature>
<feature type="compositionally biased region" description="Basic residues" evidence="1">
    <location>
        <begin position="383"/>
        <end position="396"/>
    </location>
</feature>
<dbReference type="KEGG" id="sapp:SAC06_03380"/>
<evidence type="ECO:0000313" key="3">
    <source>
        <dbReference type="EMBL" id="XBW08614.1"/>
    </source>
</evidence>
<feature type="region of interest" description="Disordered" evidence="1">
    <location>
        <begin position="381"/>
        <end position="424"/>
    </location>
</feature>
<protein>
    <recommendedName>
        <fullName evidence="4">DUF2029 domain-containing protein</fullName>
    </recommendedName>
</protein>
<feature type="transmembrane region" description="Helical" evidence="2">
    <location>
        <begin position="320"/>
        <end position="340"/>
    </location>
</feature>
<feature type="transmembrane region" description="Helical" evidence="2">
    <location>
        <begin position="346"/>
        <end position="371"/>
    </location>
</feature>
<gene>
    <name evidence="3" type="ORF">SAC06_03380</name>
</gene>
<sequence>MRKLVPVFAALAVVVVQLLWWTLTPRGTIETDVGYYWAYVNLVPEHGFGPVLPEYPLPAAILLWLPTLFVSTFPAYFNVFWLVNAALCLVFAWALWRVGERPALIWLAGLAAAGPLSLFRFDLWPGLLVALALWNYARPVRWSVLLAAGTALKVWPVLIWPLGGWKWRRLWPALLSAVLVVGVCLAIAGPERLLSPFTWQGERGLHIEALLALWILVARLFTDRWEAGLSDNNSVDFTGPGVQATLAVGSVLWVLFLAAVLALAWWVGRHRSVTAVALAVNWVLWTLLAVNKVFSPQYLMWALPAFAVLWLVARRPLPRWWIPAVLVISFLTGLTYPLFYDYLFNGPAWVATVGLVVRGVLLVALSVSLAVRIRDVSTERGTHVARHHSGRRRRHSPVAAVSPKSAQVSAGPARSRADAAAGDF</sequence>
<organism evidence="3">
    <name type="scientific">Scrofimicrobium appendicitidis</name>
    <dbReference type="NCBI Taxonomy" id="3079930"/>
    <lineage>
        <taxon>Bacteria</taxon>
        <taxon>Bacillati</taxon>
        <taxon>Actinomycetota</taxon>
        <taxon>Actinomycetes</taxon>
        <taxon>Actinomycetales</taxon>
        <taxon>Actinomycetaceae</taxon>
        <taxon>Scrofimicrobium</taxon>
    </lineage>
</organism>
<reference evidence="3" key="1">
    <citation type="submission" date="2023-11" db="EMBL/GenBank/DDBJ databases">
        <title>Scrofimicrobium hongkongense sp. nov., isolated from a patient with peritonitis.</title>
        <authorList>
            <person name="Lao H.Y."/>
            <person name="Wong A.Y.P."/>
            <person name="Ng T.L."/>
            <person name="Wong R.Y.L."/>
            <person name="Yau M.C.Y."/>
            <person name="Lam J.Y.W."/>
            <person name="Siu G.K.H."/>
        </authorList>
    </citation>
    <scope>NUCLEOTIDE SEQUENCE</scope>
    <source>
        <strain evidence="3">R131</strain>
    </source>
</reference>
<dbReference type="EMBL" id="CP138335">
    <property type="protein sequence ID" value="XBW08614.1"/>
    <property type="molecule type" value="Genomic_DNA"/>
</dbReference>
<feature type="transmembrane region" description="Helical" evidence="2">
    <location>
        <begin position="242"/>
        <end position="266"/>
    </location>
</feature>
<proteinExistence type="predicted"/>
<dbReference type="AlphaFoldDB" id="A0AAU7V8L9"/>
<keyword evidence="2" id="KW-0472">Membrane</keyword>
<dbReference type="RefSeq" id="WP_350258814.1">
    <property type="nucleotide sequence ID" value="NZ_CP138335.1"/>
</dbReference>
<feature type="transmembrane region" description="Helical" evidence="2">
    <location>
        <begin position="273"/>
        <end position="290"/>
    </location>
</feature>
<keyword evidence="2" id="KW-1133">Transmembrane helix</keyword>
<feature type="transmembrane region" description="Helical" evidence="2">
    <location>
        <begin position="102"/>
        <end position="121"/>
    </location>
</feature>
<name>A0AAU7V8L9_9ACTO</name>
<evidence type="ECO:0000256" key="2">
    <source>
        <dbReference type="SAM" id="Phobius"/>
    </source>
</evidence>
<accession>A0AAU7V8L9</accession>
<feature type="transmembrane region" description="Helical" evidence="2">
    <location>
        <begin position="79"/>
        <end position="96"/>
    </location>
</feature>
<keyword evidence="2" id="KW-0812">Transmembrane</keyword>
<feature type="transmembrane region" description="Helical" evidence="2">
    <location>
        <begin position="142"/>
        <end position="162"/>
    </location>
</feature>
<feature type="transmembrane region" description="Helical" evidence="2">
    <location>
        <begin position="296"/>
        <end position="313"/>
    </location>
</feature>